<keyword evidence="1" id="KW-0813">Transport</keyword>
<dbReference type="FunFam" id="3.40.50.300:FF:000016">
    <property type="entry name" value="Oligopeptide ABC transporter ATP-binding component"/>
    <property type="match status" value="1"/>
</dbReference>
<gene>
    <name evidence="6" type="primary">gsiA_10</name>
    <name evidence="6" type="ORF">NCTC10911_02500</name>
</gene>
<dbReference type="PROSITE" id="PS00211">
    <property type="entry name" value="ABC_TRANSPORTER_1"/>
    <property type="match status" value="2"/>
</dbReference>
<dbReference type="GeneID" id="69601999"/>
<dbReference type="InterPro" id="IPR013563">
    <property type="entry name" value="Oligopep_ABC_C"/>
</dbReference>
<dbReference type="PANTHER" id="PTHR43776:SF8">
    <property type="entry name" value="ABC TRANSPORTER, ATP-BINDING PROTEIN"/>
    <property type="match status" value="1"/>
</dbReference>
<dbReference type="PANTHER" id="PTHR43776">
    <property type="entry name" value="TRANSPORT ATP-BINDING PROTEIN"/>
    <property type="match status" value="1"/>
</dbReference>
<dbReference type="EC" id="3.6.3.-" evidence="6"/>
<keyword evidence="3" id="KW-0547">Nucleotide-binding</keyword>
<reference evidence="6 7" key="1">
    <citation type="submission" date="2018-06" db="EMBL/GenBank/DDBJ databases">
        <authorList>
            <consortium name="Pathogen Informatics"/>
            <person name="Doyle S."/>
        </authorList>
    </citation>
    <scope>NUCLEOTIDE SEQUENCE [LARGE SCALE GENOMIC DNA]</scope>
    <source>
        <strain evidence="6 7">NCTC10911</strain>
    </source>
</reference>
<dbReference type="Gene3D" id="3.40.50.300">
    <property type="entry name" value="P-loop containing nucleotide triphosphate hydrolases"/>
    <property type="match status" value="2"/>
</dbReference>
<organism evidence="6 7">
    <name type="scientific">Bordetella pertussis</name>
    <dbReference type="NCBI Taxonomy" id="520"/>
    <lineage>
        <taxon>Bacteria</taxon>
        <taxon>Pseudomonadati</taxon>
        <taxon>Pseudomonadota</taxon>
        <taxon>Betaproteobacteria</taxon>
        <taxon>Burkholderiales</taxon>
        <taxon>Alcaligenaceae</taxon>
        <taxon>Bordetella</taxon>
    </lineage>
</organism>
<dbReference type="EMBL" id="UFTT01000002">
    <property type="protein sequence ID" value="SUV65450.1"/>
    <property type="molecule type" value="Genomic_DNA"/>
</dbReference>
<name>A0A0E8EU80_BORPT</name>
<dbReference type="Pfam" id="PF00005">
    <property type="entry name" value="ABC_tran"/>
    <property type="match status" value="2"/>
</dbReference>
<keyword evidence="4 6" id="KW-0067">ATP-binding</keyword>
<sequence length="544" mass="58539">MTENTPKQRVLEVSGLAIRAGARTLVQDVTLSLAQGEILCLVGESGSGKSLTASAVMGLLPGNLGVGAGSIRLDGEDLTAASPARMQALRGDRMAMVFQEPMTSLNPLMRVGRQIAEVLQVHRPDLGAGQVRARVLELMGDVHLPTPEALMDAFPHQLSGGQRQRIMIAMALALEPALIIADEPTTALDVTTQVQVLKLFRQLLAKHSSAVLFITHDFDVVRDIADHVAVMQLGRIVEQGPAGQVLDAPRHDYTRKLLAAVPSGVPKTQQNASSDELLSVSGLNLVYESRGLLGPARRTHAVADVGFTLKKGETLGVVGESGSGKSTLGRCITRAHAPTSGRIVFDGVDIAGLSGKALRAVRRRVQMVFQDPYRSLNPRRRILHALIEGPIESGVDRKTACARAAELMALVGLPADGLQRYPHQFSGGQRQRICIARALAMEPDLIVADEAVSALDVSVQAQVLELFEDLQKRLGFAMIFITHDLRVAAQVCDRIGVMQKGRLLELGPVRQVIHAPQHPYTRHLFDSLPGRVGQTAEPAMELQA</sequence>
<dbReference type="CDD" id="cd03257">
    <property type="entry name" value="ABC_NikE_OppD_transporters"/>
    <property type="match status" value="2"/>
</dbReference>
<feature type="domain" description="ABC transporter" evidence="5">
    <location>
        <begin position="11"/>
        <end position="258"/>
    </location>
</feature>
<dbReference type="InterPro" id="IPR027417">
    <property type="entry name" value="P-loop_NTPase"/>
</dbReference>
<dbReference type="NCBIfam" id="NF007739">
    <property type="entry name" value="PRK10419.1"/>
    <property type="match status" value="2"/>
</dbReference>
<evidence type="ECO:0000313" key="6">
    <source>
        <dbReference type="EMBL" id="SUV65450.1"/>
    </source>
</evidence>
<accession>A0A0E8EU80</accession>
<dbReference type="GO" id="GO:0005524">
    <property type="term" value="F:ATP binding"/>
    <property type="evidence" value="ECO:0007669"/>
    <property type="project" value="UniProtKB-KW"/>
</dbReference>
<dbReference type="GO" id="GO:0015833">
    <property type="term" value="P:peptide transport"/>
    <property type="evidence" value="ECO:0007669"/>
    <property type="project" value="InterPro"/>
</dbReference>
<keyword evidence="2" id="KW-1003">Cell membrane</keyword>
<dbReference type="GO" id="GO:0055085">
    <property type="term" value="P:transmembrane transport"/>
    <property type="evidence" value="ECO:0007669"/>
    <property type="project" value="UniProtKB-ARBA"/>
</dbReference>
<dbReference type="InterPro" id="IPR003439">
    <property type="entry name" value="ABC_transporter-like_ATP-bd"/>
</dbReference>
<feature type="domain" description="ABC transporter" evidence="5">
    <location>
        <begin position="280"/>
        <end position="525"/>
    </location>
</feature>
<evidence type="ECO:0000256" key="3">
    <source>
        <dbReference type="ARBA" id="ARBA00022741"/>
    </source>
</evidence>
<evidence type="ECO:0000256" key="2">
    <source>
        <dbReference type="ARBA" id="ARBA00022475"/>
    </source>
</evidence>
<dbReference type="SMART" id="SM00382">
    <property type="entry name" value="AAA"/>
    <property type="match status" value="2"/>
</dbReference>
<evidence type="ECO:0000256" key="1">
    <source>
        <dbReference type="ARBA" id="ARBA00022448"/>
    </source>
</evidence>
<evidence type="ECO:0000313" key="7">
    <source>
        <dbReference type="Proteomes" id="UP000255014"/>
    </source>
</evidence>
<evidence type="ECO:0000256" key="4">
    <source>
        <dbReference type="ARBA" id="ARBA00022840"/>
    </source>
</evidence>
<dbReference type="InterPro" id="IPR017871">
    <property type="entry name" value="ABC_transporter-like_CS"/>
</dbReference>
<evidence type="ECO:0000259" key="5">
    <source>
        <dbReference type="PROSITE" id="PS50893"/>
    </source>
</evidence>
<proteinExistence type="predicted"/>
<dbReference type="OMA" id="PTDQVCR"/>
<dbReference type="RefSeq" id="WP_010930583.1">
    <property type="nucleotide sequence ID" value="NZ_AP024746.1"/>
</dbReference>
<dbReference type="SUPFAM" id="SSF52540">
    <property type="entry name" value="P-loop containing nucleoside triphosphate hydrolases"/>
    <property type="match status" value="2"/>
</dbReference>
<protein>
    <submittedName>
        <fullName evidence="6">Glutathione import ATP-binding protein GsiA</fullName>
        <ecNumber evidence="6">3.6.3.-</ecNumber>
    </submittedName>
</protein>
<dbReference type="AlphaFoldDB" id="A0A0E8EU80"/>
<dbReference type="NCBIfam" id="NF008453">
    <property type="entry name" value="PRK11308.1"/>
    <property type="match status" value="2"/>
</dbReference>
<dbReference type="InterPro" id="IPR003593">
    <property type="entry name" value="AAA+_ATPase"/>
</dbReference>
<keyword evidence="2" id="KW-0472">Membrane</keyword>
<dbReference type="Proteomes" id="UP000255014">
    <property type="component" value="Unassembled WGS sequence"/>
</dbReference>
<dbReference type="InterPro" id="IPR050319">
    <property type="entry name" value="ABC_transp_ATP-bind"/>
</dbReference>
<dbReference type="PROSITE" id="PS50893">
    <property type="entry name" value="ABC_TRANSPORTER_2"/>
    <property type="match status" value="2"/>
</dbReference>
<dbReference type="GO" id="GO:0016887">
    <property type="term" value="F:ATP hydrolysis activity"/>
    <property type="evidence" value="ECO:0007669"/>
    <property type="project" value="InterPro"/>
</dbReference>
<dbReference type="Pfam" id="PF08352">
    <property type="entry name" value="oligo_HPY"/>
    <property type="match status" value="2"/>
</dbReference>
<keyword evidence="6" id="KW-0378">Hydrolase</keyword>